<evidence type="ECO:0000313" key="2">
    <source>
        <dbReference type="Proteomes" id="UP000593836"/>
    </source>
</evidence>
<keyword evidence="2" id="KW-1185">Reference proteome</keyword>
<dbReference type="AlphaFoldDB" id="A0A7S7M1K1"/>
<accession>A0A7S7M1K1</accession>
<dbReference type="KEGG" id="smas:HUE87_03580"/>
<protein>
    <submittedName>
        <fullName evidence="1">Uncharacterized protein</fullName>
    </submittedName>
</protein>
<dbReference type="RefSeq" id="WP_194367371.1">
    <property type="nucleotide sequence ID" value="NZ_CP054493.1"/>
</dbReference>
<evidence type="ECO:0000313" key="1">
    <source>
        <dbReference type="EMBL" id="QOY55330.1"/>
    </source>
</evidence>
<gene>
    <name evidence="1" type="ORF">HUE87_03580</name>
</gene>
<reference evidence="1 2" key="1">
    <citation type="submission" date="2020-05" db="EMBL/GenBank/DDBJ databases">
        <title>Sulfurimonas marisnigri, sp. nov., and Sulfurimonas baltica, sp. nov., manganese oxide reducing chemolithoautotrophs of the class Epsilonproteobacteria isolated from the pelagic redoxclines of the Black and Baltic Seas and emended description of the genus Sulfurimonas.</title>
        <authorList>
            <person name="Henkel J.V."/>
            <person name="Laudan C."/>
            <person name="Werner J."/>
            <person name="Neu T."/>
            <person name="Plewe S."/>
            <person name="Sproer C."/>
            <person name="Bunk B."/>
            <person name="Schulz-Vogt H.N."/>
        </authorList>
    </citation>
    <scope>NUCLEOTIDE SEQUENCE [LARGE SCALE GENOMIC DNA]</scope>
    <source>
        <strain evidence="1 2">SoZ1</strain>
    </source>
</reference>
<dbReference type="EMBL" id="CP054493">
    <property type="protein sequence ID" value="QOY55330.1"/>
    <property type="molecule type" value="Genomic_DNA"/>
</dbReference>
<dbReference type="Proteomes" id="UP000593836">
    <property type="component" value="Chromosome"/>
</dbReference>
<organism evidence="1 2">
    <name type="scientific">Candidatus Sulfurimonas marisnigri</name>
    <dbReference type="NCBI Taxonomy" id="2740405"/>
    <lineage>
        <taxon>Bacteria</taxon>
        <taxon>Pseudomonadati</taxon>
        <taxon>Campylobacterota</taxon>
        <taxon>Epsilonproteobacteria</taxon>
        <taxon>Campylobacterales</taxon>
        <taxon>Sulfurimonadaceae</taxon>
        <taxon>Sulfurimonas</taxon>
    </lineage>
</organism>
<name>A0A7S7M1K1_9BACT</name>
<sequence>MPDNDESINTLCKKLFQFYNKVALTKQELAQVLGVSISYIDKSLARGYGVPNYKKLGTASNSKVIFNINDIAHYLSDTTKMV</sequence>
<proteinExistence type="predicted"/>